<proteinExistence type="predicted"/>
<dbReference type="InterPro" id="IPR027417">
    <property type="entry name" value="P-loop_NTPase"/>
</dbReference>
<evidence type="ECO:0000259" key="3">
    <source>
        <dbReference type="Pfam" id="PF26449"/>
    </source>
</evidence>
<sequence>MYYGVNDLILIFFFLLLLAMVGGIGAIFWYRKILRRKIAGAKILNSVFLEVFMPRETTQADKEKDPAKEEKEMIGVAEQIFATLGHVEKRNFYTFLEGQESISFEIVSIDKKISFLINCPARLQDLVEKQIHAQYPAAQIDSVLPPRILRPGGSSAAVELVLQKKYVFPIKTYKNMESDPLNALANSMSKLSENEAAAVQLIVCTAPLGWRAKVMKRARHIQKGGEVEMHHNWFLKLLHWMFALMDDVMNSANKSASKQAGPMASSTDSKNSMYRQLTPMQQDAVKKLEEKAGKNGFECNLRVVVSSANEHEAASHMRNVLSSFMQFSQAPFNGFRTLRKSQSRIIRDYTFRTMNQRWRKKMIMNTEECASVFHLPTKFNQTPNIKWLSAKRAPAPVNIVQDGVLLGLNNYRGIRTEVKIGRDDRRRHMYIIGRTGTGKSEFIKNIALQDIKNGEGLAVVDPHGDLVEAILQNIPKERAEDVVLFEPFDMQRPMGINMLEVENDEQKDFAVQEMIEIFYKLFPPEMIGPMFEHNMRNVMLTLMADKQYPGTIAEIPRMFTDPEFQRYKLSKVTDPVVRSFWEQEMAKTSDFHKSEMLGYLISKVGRFVENEMMRNIIGQSHSSFNFRKIMDEGKILLINLSKGKTGEVNSKLLGLIIVSKLQMAALGRADIPESERRDFYLYIDEFQNFVTDSLATILSEARKYKLSLIMAHQYISQLVQENNSKIKDAVFGNAGTVVTFRIGVEDAELMAKEFAPVFNDFDVINIDRFNAYIKLMINGTGSRPFNIETLPPVQAGPKEVYNAVRKLSKLKYGRPRSEVEAEIVQHARLGQVPASSGIERTA</sequence>
<dbReference type="InterPro" id="IPR019476">
    <property type="entry name" value="T4SS_TraD_DNA-bd"/>
</dbReference>
<dbReference type="SUPFAM" id="SSF52540">
    <property type="entry name" value="P-loop containing nucleoside triphosphate hydrolases"/>
    <property type="match status" value="1"/>
</dbReference>
<dbReference type="Proteomes" id="UP000176864">
    <property type="component" value="Unassembled WGS sequence"/>
</dbReference>
<evidence type="ECO:0000313" key="4">
    <source>
        <dbReference type="EMBL" id="OGE79217.1"/>
    </source>
</evidence>
<feature type="domain" description="DUF8128" evidence="3">
    <location>
        <begin position="69"/>
        <end position="387"/>
    </location>
</feature>
<dbReference type="STRING" id="1817824.A2751_04460"/>
<accession>A0A1F5NNF6</accession>
<dbReference type="EMBL" id="MFEK01000006">
    <property type="protein sequence ID" value="OGE79217.1"/>
    <property type="molecule type" value="Genomic_DNA"/>
</dbReference>
<keyword evidence="1" id="KW-0472">Membrane</keyword>
<dbReference type="PANTHER" id="PTHR30121:SF11">
    <property type="entry name" value="AAA+ ATPASE DOMAIN-CONTAINING PROTEIN"/>
    <property type="match status" value="1"/>
</dbReference>
<protein>
    <submittedName>
        <fullName evidence="4">Uncharacterized protein</fullName>
    </submittedName>
</protein>
<keyword evidence="1" id="KW-0812">Transmembrane</keyword>
<dbReference type="InterPro" id="IPR051162">
    <property type="entry name" value="T4SS_component"/>
</dbReference>
<evidence type="ECO:0000256" key="1">
    <source>
        <dbReference type="SAM" id="Phobius"/>
    </source>
</evidence>
<dbReference type="AlphaFoldDB" id="A0A1F5NNF6"/>
<dbReference type="InterPro" id="IPR058441">
    <property type="entry name" value="DUF8128"/>
</dbReference>
<gene>
    <name evidence="4" type="ORF">A2751_04460</name>
</gene>
<dbReference type="CDD" id="cd01127">
    <property type="entry name" value="TrwB_TraG_TraD_VirD4"/>
    <property type="match status" value="1"/>
</dbReference>
<name>A0A1F5NNF6_9BACT</name>
<feature type="domain" description="Type IV secretion system coupling protein TraD DNA-binding" evidence="2">
    <location>
        <begin position="423"/>
        <end position="756"/>
    </location>
</feature>
<dbReference type="PANTHER" id="PTHR30121">
    <property type="entry name" value="UNCHARACTERIZED PROTEIN YJGR-RELATED"/>
    <property type="match status" value="1"/>
</dbReference>
<organism evidence="4 5">
    <name type="scientific">Candidatus Doudnabacteria bacterium RIFCSPHIGHO2_01_FULL_46_14</name>
    <dbReference type="NCBI Taxonomy" id="1817824"/>
    <lineage>
        <taxon>Bacteria</taxon>
        <taxon>Candidatus Doudnaibacteriota</taxon>
    </lineage>
</organism>
<reference evidence="4 5" key="1">
    <citation type="journal article" date="2016" name="Nat. Commun.">
        <title>Thousands of microbial genomes shed light on interconnected biogeochemical processes in an aquifer system.</title>
        <authorList>
            <person name="Anantharaman K."/>
            <person name="Brown C.T."/>
            <person name="Hug L.A."/>
            <person name="Sharon I."/>
            <person name="Castelle C.J."/>
            <person name="Probst A.J."/>
            <person name="Thomas B.C."/>
            <person name="Singh A."/>
            <person name="Wilkins M.J."/>
            <person name="Karaoz U."/>
            <person name="Brodie E.L."/>
            <person name="Williams K.H."/>
            <person name="Hubbard S.S."/>
            <person name="Banfield J.F."/>
        </authorList>
    </citation>
    <scope>NUCLEOTIDE SEQUENCE [LARGE SCALE GENOMIC DNA]</scope>
</reference>
<feature type="transmembrane region" description="Helical" evidence="1">
    <location>
        <begin position="6"/>
        <end position="30"/>
    </location>
</feature>
<keyword evidence="1" id="KW-1133">Transmembrane helix</keyword>
<comment type="caution">
    <text evidence="4">The sequence shown here is derived from an EMBL/GenBank/DDBJ whole genome shotgun (WGS) entry which is preliminary data.</text>
</comment>
<dbReference type="Pfam" id="PF26449">
    <property type="entry name" value="DUF8128"/>
    <property type="match status" value="1"/>
</dbReference>
<dbReference type="Gene3D" id="3.40.50.300">
    <property type="entry name" value="P-loop containing nucleotide triphosphate hydrolases"/>
    <property type="match status" value="2"/>
</dbReference>
<dbReference type="Pfam" id="PF10412">
    <property type="entry name" value="TrwB_AAD_bind"/>
    <property type="match status" value="1"/>
</dbReference>
<evidence type="ECO:0000313" key="5">
    <source>
        <dbReference type="Proteomes" id="UP000176864"/>
    </source>
</evidence>
<evidence type="ECO:0000259" key="2">
    <source>
        <dbReference type="Pfam" id="PF10412"/>
    </source>
</evidence>